<dbReference type="Pfam" id="PF00144">
    <property type="entry name" value="Beta-lactamase"/>
    <property type="match status" value="1"/>
</dbReference>
<gene>
    <name evidence="2" type="ORF">EJ08DRAFT_680214</name>
</gene>
<evidence type="ECO:0000313" key="3">
    <source>
        <dbReference type="Proteomes" id="UP000800235"/>
    </source>
</evidence>
<dbReference type="PANTHER" id="PTHR43283">
    <property type="entry name" value="BETA-LACTAMASE-RELATED"/>
    <property type="match status" value="1"/>
</dbReference>
<evidence type="ECO:0000313" key="2">
    <source>
        <dbReference type="EMBL" id="KAF2429058.1"/>
    </source>
</evidence>
<comment type="caution">
    <text evidence="2">The sequence shown here is derived from an EMBL/GenBank/DDBJ whole genome shotgun (WGS) entry which is preliminary data.</text>
</comment>
<keyword evidence="3" id="KW-1185">Reference proteome</keyword>
<sequence length="403" mass="44144">MKVQVSSSIALLCSVINASVLKRADNATVQGFSRAGLLAMNADIHKWVDDKNGPNVVTLVARNGEIINHDAYGVLDVSASNKMAVKKDTIFRIMSMTKPVVGIGMMMMYEAGKWKLDDLVSKHIPEFANLQVKDANNNTVPQKTPMTMAQLVSHSAGFGAMLTVMVPTLGEIIPPLVEGQLAFQPGRDWRYGPGVEIQGYLIEKWAGKDLSDFFKERIFDPLGLVDTGFFIDPSKVSRVSQLHNITNGVLQTQEWKAGPATSKPKRLSPSGGLYSTAEEYWKISQMVLDGGVFKGTRYLKEDSVKMMHTNYLQPDVGVRLANSTGVGIGFGVDYAIILDPIASKNNQPKDAYYWGGAYGTFFWNDPVNKVVCVGMIQMARPEESGPTALRQIAAKALYAAQQK</sequence>
<name>A0A9P4NPD9_9PEZI</name>
<feature type="domain" description="Beta-lactamase-related" evidence="1">
    <location>
        <begin position="49"/>
        <end position="395"/>
    </location>
</feature>
<protein>
    <submittedName>
        <fullName evidence="2">Beta-lactamase/transpeptidase-like protein</fullName>
    </submittedName>
</protein>
<reference evidence="2" key="1">
    <citation type="journal article" date="2020" name="Stud. Mycol.">
        <title>101 Dothideomycetes genomes: a test case for predicting lifestyles and emergence of pathogens.</title>
        <authorList>
            <person name="Haridas S."/>
            <person name="Albert R."/>
            <person name="Binder M."/>
            <person name="Bloem J."/>
            <person name="Labutti K."/>
            <person name="Salamov A."/>
            <person name="Andreopoulos B."/>
            <person name="Baker S."/>
            <person name="Barry K."/>
            <person name="Bills G."/>
            <person name="Bluhm B."/>
            <person name="Cannon C."/>
            <person name="Castanera R."/>
            <person name="Culley D."/>
            <person name="Daum C."/>
            <person name="Ezra D."/>
            <person name="Gonzalez J."/>
            <person name="Henrissat B."/>
            <person name="Kuo A."/>
            <person name="Liang C."/>
            <person name="Lipzen A."/>
            <person name="Lutzoni F."/>
            <person name="Magnuson J."/>
            <person name="Mondo S."/>
            <person name="Nolan M."/>
            <person name="Ohm R."/>
            <person name="Pangilinan J."/>
            <person name="Park H.-J."/>
            <person name="Ramirez L."/>
            <person name="Alfaro M."/>
            <person name="Sun H."/>
            <person name="Tritt A."/>
            <person name="Yoshinaga Y."/>
            <person name="Zwiers L.-H."/>
            <person name="Turgeon B."/>
            <person name="Goodwin S."/>
            <person name="Spatafora J."/>
            <person name="Crous P."/>
            <person name="Grigoriev I."/>
        </authorList>
    </citation>
    <scope>NUCLEOTIDE SEQUENCE</scope>
    <source>
        <strain evidence="2">CBS 130266</strain>
    </source>
</reference>
<dbReference type="InterPro" id="IPR012338">
    <property type="entry name" value="Beta-lactam/transpept-like"/>
</dbReference>
<proteinExistence type="predicted"/>
<dbReference type="EMBL" id="MU007050">
    <property type="protein sequence ID" value="KAF2429058.1"/>
    <property type="molecule type" value="Genomic_DNA"/>
</dbReference>
<dbReference type="SUPFAM" id="SSF56601">
    <property type="entry name" value="beta-lactamase/transpeptidase-like"/>
    <property type="match status" value="1"/>
</dbReference>
<evidence type="ECO:0000259" key="1">
    <source>
        <dbReference type="Pfam" id="PF00144"/>
    </source>
</evidence>
<dbReference type="AlphaFoldDB" id="A0A9P4NPD9"/>
<dbReference type="InterPro" id="IPR001466">
    <property type="entry name" value="Beta-lactam-related"/>
</dbReference>
<dbReference type="OrthoDB" id="5946976at2759"/>
<dbReference type="InterPro" id="IPR050789">
    <property type="entry name" value="Diverse_Enzym_Activities"/>
</dbReference>
<dbReference type="Gene3D" id="3.40.710.10">
    <property type="entry name" value="DD-peptidase/beta-lactamase superfamily"/>
    <property type="match status" value="1"/>
</dbReference>
<dbReference type="Proteomes" id="UP000800235">
    <property type="component" value="Unassembled WGS sequence"/>
</dbReference>
<dbReference type="PANTHER" id="PTHR43283:SF3">
    <property type="entry name" value="BETA-LACTAMASE FAMILY PROTEIN (AFU_ORTHOLOGUE AFUA_5G07500)"/>
    <property type="match status" value="1"/>
</dbReference>
<organism evidence="2 3">
    <name type="scientific">Tothia fuscella</name>
    <dbReference type="NCBI Taxonomy" id="1048955"/>
    <lineage>
        <taxon>Eukaryota</taxon>
        <taxon>Fungi</taxon>
        <taxon>Dikarya</taxon>
        <taxon>Ascomycota</taxon>
        <taxon>Pezizomycotina</taxon>
        <taxon>Dothideomycetes</taxon>
        <taxon>Pleosporomycetidae</taxon>
        <taxon>Venturiales</taxon>
        <taxon>Cylindrosympodiaceae</taxon>
        <taxon>Tothia</taxon>
    </lineage>
</organism>
<accession>A0A9P4NPD9</accession>